<reference evidence="2" key="2">
    <citation type="submission" date="2021-12" db="EMBL/GenBank/DDBJ databases">
        <title>Resequencing data analysis of finger millet.</title>
        <authorList>
            <person name="Hatakeyama M."/>
            <person name="Aluri S."/>
            <person name="Balachadran M.T."/>
            <person name="Sivarajan S.R."/>
            <person name="Poveda L."/>
            <person name="Shimizu-Inatsugi R."/>
            <person name="Schlapbach R."/>
            <person name="Sreeman S.M."/>
            <person name="Shimizu K.K."/>
        </authorList>
    </citation>
    <scope>NUCLEOTIDE SEQUENCE</scope>
</reference>
<organism evidence="2 3">
    <name type="scientific">Eleusine coracana subsp. coracana</name>
    <dbReference type="NCBI Taxonomy" id="191504"/>
    <lineage>
        <taxon>Eukaryota</taxon>
        <taxon>Viridiplantae</taxon>
        <taxon>Streptophyta</taxon>
        <taxon>Embryophyta</taxon>
        <taxon>Tracheophyta</taxon>
        <taxon>Spermatophyta</taxon>
        <taxon>Magnoliopsida</taxon>
        <taxon>Liliopsida</taxon>
        <taxon>Poales</taxon>
        <taxon>Poaceae</taxon>
        <taxon>PACMAD clade</taxon>
        <taxon>Chloridoideae</taxon>
        <taxon>Cynodonteae</taxon>
        <taxon>Eleusininae</taxon>
        <taxon>Eleusine</taxon>
    </lineage>
</organism>
<dbReference type="EMBL" id="BQKI01000072">
    <property type="protein sequence ID" value="GJN16205.1"/>
    <property type="molecule type" value="Genomic_DNA"/>
</dbReference>
<gene>
    <name evidence="2" type="primary">gb03168</name>
    <name evidence="2" type="ORF">PR202_gb03168</name>
</gene>
<comment type="caution">
    <text evidence="2">The sequence shown here is derived from an EMBL/GenBank/DDBJ whole genome shotgun (WGS) entry which is preliminary data.</text>
</comment>
<name>A0AAV5E0Q2_ELECO</name>
<keyword evidence="3" id="KW-1185">Reference proteome</keyword>
<feature type="compositionally biased region" description="Basic and acidic residues" evidence="1">
    <location>
        <begin position="1"/>
        <end position="10"/>
    </location>
</feature>
<feature type="region of interest" description="Disordered" evidence="1">
    <location>
        <begin position="1"/>
        <end position="22"/>
    </location>
</feature>
<dbReference type="AlphaFoldDB" id="A0AAV5E0Q2"/>
<proteinExistence type="predicted"/>
<dbReference type="Proteomes" id="UP001054889">
    <property type="component" value="Unassembled WGS sequence"/>
</dbReference>
<evidence type="ECO:0000256" key="1">
    <source>
        <dbReference type="SAM" id="MobiDB-lite"/>
    </source>
</evidence>
<feature type="region of interest" description="Disordered" evidence="1">
    <location>
        <begin position="55"/>
        <end position="108"/>
    </location>
</feature>
<protein>
    <submittedName>
        <fullName evidence="2">Uncharacterized protein</fullName>
    </submittedName>
</protein>
<evidence type="ECO:0000313" key="2">
    <source>
        <dbReference type="EMBL" id="GJN16205.1"/>
    </source>
</evidence>
<sequence>MLELPSELKPKPPRPIAAVGRPIPPCHVPAAARAKPVGRSPVLVELVPPGPLLASMELLDPSPRESKPDTSSRGARKARNGCPPLGLEAAASDLGMGAAWSRPPPSDC</sequence>
<reference evidence="2" key="1">
    <citation type="journal article" date="2018" name="DNA Res.">
        <title>Multiple hybrid de novo genome assembly of finger millet, an orphan allotetraploid crop.</title>
        <authorList>
            <person name="Hatakeyama M."/>
            <person name="Aluri S."/>
            <person name="Balachadran M.T."/>
            <person name="Sivarajan S.R."/>
            <person name="Patrignani A."/>
            <person name="Gruter S."/>
            <person name="Poveda L."/>
            <person name="Shimizu-Inatsugi R."/>
            <person name="Baeten J."/>
            <person name="Francoijs K.J."/>
            <person name="Nataraja K.N."/>
            <person name="Reddy Y.A.N."/>
            <person name="Phadnis S."/>
            <person name="Ravikumar R.L."/>
            <person name="Schlapbach R."/>
            <person name="Sreeman S.M."/>
            <person name="Shimizu K.K."/>
        </authorList>
    </citation>
    <scope>NUCLEOTIDE SEQUENCE</scope>
</reference>
<accession>A0AAV5E0Q2</accession>
<evidence type="ECO:0000313" key="3">
    <source>
        <dbReference type="Proteomes" id="UP001054889"/>
    </source>
</evidence>